<feature type="compositionally biased region" description="Polar residues" evidence="1">
    <location>
        <begin position="752"/>
        <end position="765"/>
    </location>
</feature>
<dbReference type="GeneID" id="92362041"/>
<feature type="compositionally biased region" description="Polar residues" evidence="1">
    <location>
        <begin position="95"/>
        <end position="108"/>
    </location>
</feature>
<feature type="compositionally biased region" description="Basic and acidic residues" evidence="1">
    <location>
        <begin position="671"/>
        <end position="688"/>
    </location>
</feature>
<dbReference type="EMBL" id="JAFHLR010000020">
    <property type="protein sequence ID" value="KAG5480416.1"/>
    <property type="molecule type" value="Genomic_DNA"/>
</dbReference>
<dbReference type="Proteomes" id="UP000674143">
    <property type="component" value="Chromosome 20"/>
</dbReference>
<keyword evidence="3" id="KW-1185">Reference proteome</keyword>
<feature type="compositionally biased region" description="Low complexity" evidence="1">
    <location>
        <begin position="979"/>
        <end position="993"/>
    </location>
</feature>
<feature type="compositionally biased region" description="Polar residues" evidence="1">
    <location>
        <begin position="892"/>
        <end position="914"/>
    </location>
</feature>
<feature type="region of interest" description="Disordered" evidence="1">
    <location>
        <begin position="1185"/>
        <end position="1207"/>
    </location>
</feature>
<feature type="compositionally biased region" description="Polar residues" evidence="1">
    <location>
        <begin position="12"/>
        <end position="22"/>
    </location>
</feature>
<organism evidence="2 3">
    <name type="scientific">Leishmania orientalis</name>
    <dbReference type="NCBI Taxonomy" id="2249476"/>
    <lineage>
        <taxon>Eukaryota</taxon>
        <taxon>Discoba</taxon>
        <taxon>Euglenozoa</taxon>
        <taxon>Kinetoplastea</taxon>
        <taxon>Metakinetoplastina</taxon>
        <taxon>Trypanosomatida</taxon>
        <taxon>Trypanosomatidae</taxon>
        <taxon>Leishmaniinae</taxon>
        <taxon>Leishmania</taxon>
    </lineage>
</organism>
<feature type="compositionally biased region" description="Basic and acidic residues" evidence="1">
    <location>
        <begin position="373"/>
        <end position="389"/>
    </location>
</feature>
<comment type="caution">
    <text evidence="2">The sequence shown here is derived from an EMBL/GenBank/DDBJ whole genome shotgun (WGS) entry which is preliminary data.</text>
</comment>
<feature type="region of interest" description="Disordered" evidence="1">
    <location>
        <begin position="842"/>
        <end position="930"/>
    </location>
</feature>
<feature type="compositionally biased region" description="Polar residues" evidence="1">
    <location>
        <begin position="1195"/>
        <end position="1205"/>
    </location>
</feature>
<feature type="region of interest" description="Disordered" evidence="1">
    <location>
        <begin position="751"/>
        <end position="826"/>
    </location>
</feature>
<feature type="region of interest" description="Disordered" evidence="1">
    <location>
        <begin position="972"/>
        <end position="1093"/>
    </location>
</feature>
<feature type="compositionally biased region" description="Low complexity" evidence="1">
    <location>
        <begin position="449"/>
        <end position="466"/>
    </location>
</feature>
<feature type="region of interest" description="Disordered" evidence="1">
    <location>
        <begin position="671"/>
        <end position="707"/>
    </location>
</feature>
<proteinExistence type="predicted"/>
<evidence type="ECO:0000313" key="2">
    <source>
        <dbReference type="EMBL" id="KAG5480416.1"/>
    </source>
</evidence>
<gene>
    <name evidence="2" type="ORF">LSCM4_06182</name>
</gene>
<evidence type="ECO:0000313" key="3">
    <source>
        <dbReference type="Proteomes" id="UP000674143"/>
    </source>
</evidence>
<feature type="compositionally biased region" description="Acidic residues" evidence="1">
    <location>
        <begin position="467"/>
        <end position="481"/>
    </location>
</feature>
<dbReference type="KEGG" id="loi:92362041"/>
<feature type="compositionally biased region" description="Low complexity" evidence="1">
    <location>
        <begin position="784"/>
        <end position="819"/>
    </location>
</feature>
<feature type="compositionally biased region" description="Low complexity" evidence="1">
    <location>
        <begin position="1029"/>
        <end position="1038"/>
    </location>
</feature>
<protein>
    <submittedName>
        <fullName evidence="2">Uncharacterized protein</fullName>
    </submittedName>
</protein>
<feature type="region of interest" description="Disordered" evidence="1">
    <location>
        <begin position="95"/>
        <end position="123"/>
    </location>
</feature>
<dbReference type="RefSeq" id="XP_067063747.1">
    <property type="nucleotide sequence ID" value="XM_067208107.1"/>
</dbReference>
<feature type="compositionally biased region" description="Polar residues" evidence="1">
    <location>
        <begin position="842"/>
        <end position="857"/>
    </location>
</feature>
<feature type="region of interest" description="Disordered" evidence="1">
    <location>
        <begin position="160"/>
        <end position="214"/>
    </location>
</feature>
<feature type="region of interest" description="Disordered" evidence="1">
    <location>
        <begin position="239"/>
        <end position="495"/>
    </location>
</feature>
<sequence length="1337" mass="137608">MHNNSGGGPAWRQQQPMHHQNQFGGGHPDAHMMAILQKQQRQYYQQQQGQGMWNPGVNQMFSGVDHSMQNGNFMMQPYRFFGHSRGVMYPLQQQQQRFGHDSNANPNAPQRPGWAESRPGRTPCEKNWWSHVVSEMRVVDSPRGLDLDVEDENANVMEELRKSGSKAGTGADKEVELASPGFPDVFDSPKGAGEALGLTPTPVPGQKPAAVAGGCTQESAEAAWRAESPHPLCILQQMQASAPSRGSEVPPPREQQQQQQPPLDVEAHPQRHLCNGSDYPVSKDVGRSQFAEGIGSRAAASSPPEAASRRDGQLSSDGHAIARSLSRQVLDDAKGEQGEEAASNKCRSAGSCSMHRKDETGAVTGVPSVLRKGQSESEPHAEGEQKEQSKAVLRCANTPCGGIGERQGPPKPPRVSRKLPRPGKSFSYSGIPDGLGEDDTKDVAWDNASDQYSGSDGSDSSLSSVSDNDDSDGSDSDDEAEYSAIRRSSQSGIGGQSTLEYSAFHDAPVAHARHSIIPLVNHAVGHHSTGSFLGAGKAGQSLYLGASASNALIDVPLISVLGQPQKTAAANASARDDVVSFPIDLGEAYALSANTITVSGSVAVPGNSITTTAEIACLDRSGDEMSTLVMARVVPEHAGWATPVGAAEGALSGRMCNVPTAKKSLPIAAAKRSEEAPKLPRQVTDARKSTALSVGAPRGSSSANDANVASKAAVTRFPGVCRGSQRERLKSGDAAAERRLAKRVLRDLDSSHVASSTYKGESSLSEPLDSRLTAASTTGKAERTTPPATGVAPAIAAKGAAARTTTSASTTASEGATPTVTASTPTEVKARRLPIIRSTQLVPNAPVNSPGSAQVQKSHGKRPSPFQHMCSAAQPTPGVAPPRLYKAKASATVVQSQSSTESRPPLSVTASTVPTHPATDPSPSTNACGPASAATAAAAVTELKPVAQSSSLSPASDVPARAAALTLTVAGEKAAAGPSSITATETVASTTSSDGALSALRSSGNRPHRAAAPLPGNSLSASSKPHPRSTPAAASPAAAHHRSQPQPPSAGSLKKKSVAEKDLLGTKGGAVLARATPPDKTAGSASESSAAEGAPKRLSILLLSDPPLTPTGATAAATSVTRTAAAAVTVRPSSVVDDTIPISAVEGTATPSGAETRLTTAHSAPAKPTASGTCKVVVASASGDTLKHPVPASPEKSNATDSLKNGRSAPLSTLGLAMKPKATAAAAAAPPVISVPASHASGDDEGGSWPEDPYGCYDYIEPDLPGSNSHNAAKPSTAKVPVSNRAVHRYSMVGSLAVSPLSTSGNIGKTDVASGACAKRRQSSEPDVLQEMGYMYY</sequence>
<name>A0A836HLY0_9TRYP</name>
<feature type="compositionally biased region" description="Low complexity" evidence="1">
    <location>
        <begin position="296"/>
        <end position="306"/>
    </location>
</feature>
<reference evidence="2 3" key="1">
    <citation type="submission" date="2021-02" db="EMBL/GenBank/DDBJ databases">
        <title>Leishmania (Mundinia) orientalis Genome sequencing and assembly.</title>
        <authorList>
            <person name="Almutairi H."/>
            <person name="Gatherer D."/>
        </authorList>
    </citation>
    <scope>NUCLEOTIDE SEQUENCE [LARGE SCALE GENOMIC DNA]</scope>
    <source>
        <strain evidence="2">LSCM4</strain>
    </source>
</reference>
<accession>A0A836HLY0</accession>
<feature type="region of interest" description="Disordered" evidence="1">
    <location>
        <begin position="1"/>
        <end position="29"/>
    </location>
</feature>
<evidence type="ECO:0000256" key="1">
    <source>
        <dbReference type="SAM" id="MobiDB-lite"/>
    </source>
</evidence>
<feature type="compositionally biased region" description="Low complexity" evidence="1">
    <location>
        <begin position="1082"/>
        <end position="1093"/>
    </location>
</feature>